<evidence type="ECO:0000313" key="3">
    <source>
        <dbReference type="Proteomes" id="UP001056429"/>
    </source>
</evidence>
<name>A0A9J6P207_9CLOT</name>
<accession>A0A9J6P207</accession>
<reference evidence="2" key="2">
    <citation type="submission" date="2021-04" db="EMBL/GenBank/DDBJ databases">
        <authorList>
            <person name="Dong X."/>
        </authorList>
    </citation>
    <scope>NUCLEOTIDE SEQUENCE</scope>
    <source>
        <strain evidence="2">ZWT</strain>
    </source>
</reference>
<evidence type="ECO:0000259" key="1">
    <source>
        <dbReference type="Pfam" id="PF13482"/>
    </source>
</evidence>
<comment type="caution">
    <text evidence="2">The sequence shown here is derived from an EMBL/GenBank/DDBJ whole genome shotgun (WGS) entry which is preliminary data.</text>
</comment>
<dbReference type="Gene3D" id="3.30.420.10">
    <property type="entry name" value="Ribonuclease H-like superfamily/Ribonuclease H"/>
    <property type="match status" value="1"/>
</dbReference>
<proteinExistence type="predicted"/>
<gene>
    <name evidence="2" type="ORF">KDK92_12595</name>
</gene>
<sequence length="263" mass="31210">MFFKEMLQDIELDSEIIREYDLENVAFFDIESTGFNKTQDIIMLISLGFFKEGRFVVKQYFAEYKEDEISVLENFRNDLKVFDKWCSYNGIAFDEPYLIRRMEKHKLEFIPPKEHIDLYREIKPYHNQLGIERCNLKSVEKYIGIEREDKIDGGLTVQLYKQFLYTNNESIRDTIMLHNFEDALNLPFLFKIISEIDKNPNIKVEKISNNQLNYLRSLLRKHKIELKSNVEKLSRKEAAAAIEALIKGNTDPIKIDEIIKEAF</sequence>
<dbReference type="PANTHER" id="PTHR38462:SF1">
    <property type="entry name" value="YPRB RIBONUCLEASE H-LIKE DOMAIN-CONTAINING PROTEIN"/>
    <property type="match status" value="1"/>
</dbReference>
<dbReference type="Pfam" id="PF13482">
    <property type="entry name" value="RNase_H_2"/>
    <property type="match status" value="1"/>
</dbReference>
<dbReference type="GO" id="GO:0003676">
    <property type="term" value="F:nucleic acid binding"/>
    <property type="evidence" value="ECO:0007669"/>
    <property type="project" value="InterPro"/>
</dbReference>
<dbReference type="InterPro" id="IPR036397">
    <property type="entry name" value="RNaseH_sf"/>
</dbReference>
<organism evidence="2 3">
    <name type="scientific">Oceanirhabdus seepicola</name>
    <dbReference type="NCBI Taxonomy" id="2828781"/>
    <lineage>
        <taxon>Bacteria</taxon>
        <taxon>Bacillati</taxon>
        <taxon>Bacillota</taxon>
        <taxon>Clostridia</taxon>
        <taxon>Eubacteriales</taxon>
        <taxon>Clostridiaceae</taxon>
        <taxon>Oceanirhabdus</taxon>
    </lineage>
</organism>
<protein>
    <submittedName>
        <fullName evidence="2">Ribonuclease H-like domain-containing protein</fullName>
    </submittedName>
</protein>
<dbReference type="SUPFAM" id="SSF53098">
    <property type="entry name" value="Ribonuclease H-like"/>
    <property type="match status" value="1"/>
</dbReference>
<dbReference type="Proteomes" id="UP001056429">
    <property type="component" value="Unassembled WGS sequence"/>
</dbReference>
<evidence type="ECO:0000313" key="2">
    <source>
        <dbReference type="EMBL" id="MCM1990563.1"/>
    </source>
</evidence>
<dbReference type="PANTHER" id="PTHR38462">
    <property type="entry name" value="EXONUCLEASE-LIKE PROTEIN"/>
    <property type="match status" value="1"/>
</dbReference>
<keyword evidence="3" id="KW-1185">Reference proteome</keyword>
<feature type="domain" description="YprB ribonuclease H-like" evidence="1">
    <location>
        <begin position="26"/>
        <end position="191"/>
    </location>
</feature>
<dbReference type="RefSeq" id="WP_250859613.1">
    <property type="nucleotide sequence ID" value="NZ_JAGSOJ010000002.1"/>
</dbReference>
<dbReference type="InterPro" id="IPR012337">
    <property type="entry name" value="RNaseH-like_sf"/>
</dbReference>
<dbReference type="EMBL" id="JAGSOJ010000002">
    <property type="protein sequence ID" value="MCM1990563.1"/>
    <property type="molecule type" value="Genomic_DNA"/>
</dbReference>
<dbReference type="InterPro" id="IPR038720">
    <property type="entry name" value="YprB_RNase_H-like_dom"/>
</dbReference>
<reference evidence="2" key="1">
    <citation type="journal article" date="2021" name="mSystems">
        <title>Bacteria and Archaea Synergistically Convert Glycine Betaine to Biogenic Methane in the Formosa Cold Seep of the South China Sea.</title>
        <authorList>
            <person name="Li L."/>
            <person name="Zhang W."/>
            <person name="Zhang S."/>
            <person name="Song L."/>
            <person name="Sun Q."/>
            <person name="Zhang H."/>
            <person name="Xiang H."/>
            <person name="Dong X."/>
        </authorList>
    </citation>
    <scope>NUCLEOTIDE SEQUENCE</scope>
    <source>
        <strain evidence="2">ZWT</strain>
    </source>
</reference>
<dbReference type="AlphaFoldDB" id="A0A9J6P207"/>